<name>A0A5C8KE25_9BACT</name>
<keyword evidence="2" id="KW-1185">Reference proteome</keyword>
<sequence length="169" mass="19178">MTITTPSTDNFADELQAFKLAIDTKGIYGALRFLNSRTPHRYSGIYRYDGNKLLNIGMYDKYDPNTEKGEDAPLSATYCSLLKKRQTLEVLDVQEDARLKGIIITPVLSYCGVLIKDEHGNPFGSLCHFDMKRCQERTTDFPLLESAANLIYQYIKEEKEAVPLVAEQL</sequence>
<gene>
    <name evidence="1" type="ORF">FVR03_01905</name>
</gene>
<proteinExistence type="predicted"/>
<dbReference type="SUPFAM" id="SSF55781">
    <property type="entry name" value="GAF domain-like"/>
    <property type="match status" value="1"/>
</dbReference>
<evidence type="ECO:0000313" key="1">
    <source>
        <dbReference type="EMBL" id="TXK52198.1"/>
    </source>
</evidence>
<evidence type="ECO:0000313" key="2">
    <source>
        <dbReference type="Proteomes" id="UP000321926"/>
    </source>
</evidence>
<comment type="caution">
    <text evidence="1">The sequence shown here is derived from an EMBL/GenBank/DDBJ whole genome shotgun (WGS) entry which is preliminary data.</text>
</comment>
<reference evidence="1 2" key="1">
    <citation type="submission" date="2019-08" db="EMBL/GenBank/DDBJ databases">
        <authorList>
            <person name="Shi S."/>
        </authorList>
    </citation>
    <scope>NUCLEOTIDE SEQUENCE [LARGE SCALE GENOMIC DNA]</scope>
    <source>
        <strain evidence="1 2">GY10130</strain>
    </source>
</reference>
<dbReference type="Proteomes" id="UP000321926">
    <property type="component" value="Unassembled WGS sequence"/>
</dbReference>
<dbReference type="AlphaFoldDB" id="A0A5C8KE25"/>
<organism evidence="1 2">
    <name type="scientific">Pontibacter qinzhouensis</name>
    <dbReference type="NCBI Taxonomy" id="2603253"/>
    <lineage>
        <taxon>Bacteria</taxon>
        <taxon>Pseudomonadati</taxon>
        <taxon>Bacteroidota</taxon>
        <taxon>Cytophagia</taxon>
        <taxon>Cytophagales</taxon>
        <taxon>Hymenobacteraceae</taxon>
        <taxon>Pontibacter</taxon>
    </lineage>
</organism>
<accession>A0A5C8KE25</accession>
<dbReference type="EMBL" id="VRTY01000004">
    <property type="protein sequence ID" value="TXK52198.1"/>
    <property type="molecule type" value="Genomic_DNA"/>
</dbReference>
<dbReference type="OrthoDB" id="8810170at2"/>
<protein>
    <recommendedName>
        <fullName evidence="3">GAF domain-containing protein</fullName>
    </recommendedName>
</protein>
<evidence type="ECO:0008006" key="3">
    <source>
        <dbReference type="Google" id="ProtNLM"/>
    </source>
</evidence>
<dbReference type="RefSeq" id="WP_147920068.1">
    <property type="nucleotide sequence ID" value="NZ_VRTY01000004.1"/>
</dbReference>